<accession>A0A1C2D959</accession>
<sequence length="263" mass="29859">MLKQDQILACGMTMLNPTQCELSLREAFPDQIERQQRVMLALNFYDAYLAIIDAPIDNALNPMTMVGFKGFLATELEMSKAELTATVWAVSDLLALYGLIREGDVQFALSQDEAFDRCTYQGLNRLQDRISYYASWFAIQSGQGVYVDFTILDPHLSRSSQQFLRNHLGMYMIDKDADRAEMDARFITSIIQGYVTRWPHRDLSRALSVKETRSFIAEINAESDNQMARAGFTARDARINRGYLANVIQGFFIPADIFTTAVL</sequence>
<name>A0A1C2D959_9PSED</name>
<protein>
    <submittedName>
        <fullName evidence="1">Uncharacterized protein</fullName>
    </submittedName>
</protein>
<evidence type="ECO:0000313" key="1">
    <source>
        <dbReference type="EMBL" id="OCX11274.1"/>
    </source>
</evidence>
<dbReference type="EMBL" id="MDEN01000069">
    <property type="protein sequence ID" value="OCX11274.1"/>
    <property type="molecule type" value="Genomic_DNA"/>
</dbReference>
<dbReference type="AlphaFoldDB" id="A0A1C2D959"/>
<proteinExistence type="predicted"/>
<dbReference type="OrthoDB" id="9972192at2"/>
<dbReference type="Proteomes" id="UP000095143">
    <property type="component" value="Unassembled WGS sequence"/>
</dbReference>
<comment type="caution">
    <text evidence="1">The sequence shown here is derived from an EMBL/GenBank/DDBJ whole genome shotgun (WGS) entry which is preliminary data.</text>
</comment>
<organism evidence="1 2">
    <name type="scientific">Pseudomonas graminis</name>
    <dbReference type="NCBI Taxonomy" id="158627"/>
    <lineage>
        <taxon>Bacteria</taxon>
        <taxon>Pseudomonadati</taxon>
        <taxon>Pseudomonadota</taxon>
        <taxon>Gammaproteobacteria</taxon>
        <taxon>Pseudomonadales</taxon>
        <taxon>Pseudomonadaceae</taxon>
        <taxon>Pseudomonas</taxon>
    </lineage>
</organism>
<reference evidence="1 2" key="1">
    <citation type="submission" date="2016-08" db="EMBL/GenBank/DDBJ databases">
        <title>Whole genome sequence of Pseudomonas graminis strain UASWS1507, a potential biological control agent for agriculture.</title>
        <authorList>
            <person name="Crovadore J."/>
            <person name="Calmin G."/>
            <person name="Chablais R."/>
            <person name="Cochard B."/>
            <person name="Lefort F."/>
        </authorList>
    </citation>
    <scope>NUCLEOTIDE SEQUENCE [LARGE SCALE GENOMIC DNA]</scope>
    <source>
        <strain evidence="1 2">UASWS1507</strain>
    </source>
</reference>
<evidence type="ECO:0000313" key="2">
    <source>
        <dbReference type="Proteomes" id="UP000095143"/>
    </source>
</evidence>
<dbReference type="RefSeq" id="WP_065992377.1">
    <property type="nucleotide sequence ID" value="NZ_MDEN01000069.1"/>
</dbReference>
<gene>
    <name evidence="1" type="ORF">BBI10_24070</name>
</gene>